<evidence type="ECO:0008006" key="14">
    <source>
        <dbReference type="Google" id="ProtNLM"/>
    </source>
</evidence>
<keyword evidence="5" id="KW-0997">Cell inner membrane</keyword>
<dbReference type="EMBL" id="AP023189">
    <property type="protein sequence ID" value="BCG25422.1"/>
    <property type="molecule type" value="Genomic_DNA"/>
</dbReference>
<evidence type="ECO:0000313" key="10">
    <source>
        <dbReference type="EMBL" id="BCG25422.1"/>
    </source>
</evidence>
<dbReference type="GO" id="GO:0005886">
    <property type="term" value="C:plasma membrane"/>
    <property type="evidence" value="ECO:0007669"/>
    <property type="project" value="UniProtKB-SubCell"/>
</dbReference>
<keyword evidence="6" id="KW-0812">Transmembrane</keyword>
<evidence type="ECO:0000313" key="13">
    <source>
        <dbReference type="Proteomes" id="UP001054892"/>
    </source>
</evidence>
<keyword evidence="8" id="KW-1133">Transmembrane helix</keyword>
<dbReference type="Proteomes" id="UP001054892">
    <property type="component" value="Unassembled WGS sequence"/>
</dbReference>
<evidence type="ECO:0000313" key="12">
    <source>
        <dbReference type="Proteomes" id="UP000509383"/>
    </source>
</evidence>
<dbReference type="InterPro" id="IPR007690">
    <property type="entry name" value="T2SS_GspM"/>
</dbReference>
<dbReference type="AlphaFoldDB" id="A0A6J4E6H7"/>
<gene>
    <name evidence="10" type="ORF">TUM18999_36130</name>
    <name evidence="11" type="ORF">TUM20286_45000</name>
</gene>
<keyword evidence="3" id="KW-0813">Transport</keyword>
<evidence type="ECO:0000256" key="5">
    <source>
        <dbReference type="ARBA" id="ARBA00022519"/>
    </source>
</evidence>
<dbReference type="GO" id="GO:0015627">
    <property type="term" value="C:type II protein secretion system complex"/>
    <property type="evidence" value="ECO:0007669"/>
    <property type="project" value="InterPro"/>
</dbReference>
<dbReference type="Proteomes" id="UP000509383">
    <property type="component" value="Chromosome"/>
</dbReference>
<evidence type="ECO:0000256" key="1">
    <source>
        <dbReference type="ARBA" id="ARBA00004377"/>
    </source>
</evidence>
<dbReference type="InterPro" id="IPR023229">
    <property type="entry name" value="T2SS_M_periplasmic_sf"/>
</dbReference>
<accession>A0A6J4E6H7</accession>
<dbReference type="GO" id="GO:0015628">
    <property type="term" value="P:protein secretion by the type II secretion system"/>
    <property type="evidence" value="ECO:0007669"/>
    <property type="project" value="InterPro"/>
</dbReference>
<organism evidence="10 12">
    <name type="scientific">Pseudomonas tohonis</name>
    <dbReference type="NCBI Taxonomy" id="2725477"/>
    <lineage>
        <taxon>Bacteria</taxon>
        <taxon>Pseudomonadati</taxon>
        <taxon>Pseudomonadota</taxon>
        <taxon>Gammaproteobacteria</taxon>
        <taxon>Pseudomonadales</taxon>
        <taxon>Pseudomonadaceae</taxon>
        <taxon>Pseudomonas</taxon>
    </lineage>
</organism>
<keyword evidence="9" id="KW-0472">Membrane</keyword>
<reference evidence="10 12" key="1">
    <citation type="submission" date="2020-05" db="EMBL/GenBank/DDBJ databases">
        <title>Characterization of novel class B3 metallo-beta-lactamase from novel Pseudomonas species.</title>
        <authorList>
            <person name="Yamada K."/>
            <person name="Aoki K."/>
            <person name="Ishii Y."/>
        </authorList>
    </citation>
    <scope>NUCLEOTIDE SEQUENCE [LARGE SCALE GENOMIC DNA]</scope>
    <source>
        <strain evidence="10 12">TUM18999</strain>
        <strain evidence="11 13">TUM20286</strain>
    </source>
</reference>
<name>A0A6J4E6H7_9PSED</name>
<dbReference type="RefSeq" id="WP_173177416.1">
    <property type="nucleotide sequence ID" value="NZ_AP023189.1"/>
</dbReference>
<keyword evidence="7" id="KW-0653">Protein transport</keyword>
<sequence>MNPFPVLQSRWRQLPARERRALLLLALFLGPVLLWSALLQPQREALRLAEEDYQRALSQQVGLAALPQATPRPTLASDALPGLLARTSAESRLAIERMDHEGGGRIDLGLEGALDDLLAWLQALERAGAEVNSLGLEVSPEGRARVRLLVGPSA</sequence>
<evidence type="ECO:0000256" key="7">
    <source>
        <dbReference type="ARBA" id="ARBA00022927"/>
    </source>
</evidence>
<dbReference type="KEGG" id="ptw:TUM18999_36130"/>
<dbReference type="Pfam" id="PF04612">
    <property type="entry name" value="T2SSM"/>
    <property type="match status" value="1"/>
</dbReference>
<evidence type="ECO:0000256" key="2">
    <source>
        <dbReference type="ARBA" id="ARBA00010637"/>
    </source>
</evidence>
<dbReference type="Gene3D" id="3.30.1360.100">
    <property type="entry name" value="General secretion pathway protein M, EpsM"/>
    <property type="match status" value="1"/>
</dbReference>
<comment type="similarity">
    <text evidence="2">Belongs to the GSP M family.</text>
</comment>
<evidence type="ECO:0000256" key="9">
    <source>
        <dbReference type="ARBA" id="ARBA00023136"/>
    </source>
</evidence>
<keyword evidence="4" id="KW-1003">Cell membrane</keyword>
<protein>
    <recommendedName>
        <fullName evidence="14">General secretion pathway protein GspM</fullName>
    </recommendedName>
</protein>
<comment type="subcellular location">
    <subcellularLocation>
        <location evidence="1">Cell inner membrane</location>
        <topology evidence="1">Single-pass membrane protein</topology>
    </subcellularLocation>
</comment>
<evidence type="ECO:0000256" key="8">
    <source>
        <dbReference type="ARBA" id="ARBA00022989"/>
    </source>
</evidence>
<evidence type="ECO:0000313" key="11">
    <source>
        <dbReference type="EMBL" id="GJN54748.1"/>
    </source>
</evidence>
<evidence type="ECO:0000256" key="4">
    <source>
        <dbReference type="ARBA" id="ARBA00022475"/>
    </source>
</evidence>
<evidence type="ECO:0000256" key="6">
    <source>
        <dbReference type="ARBA" id="ARBA00022692"/>
    </source>
</evidence>
<evidence type="ECO:0000256" key="3">
    <source>
        <dbReference type="ARBA" id="ARBA00022448"/>
    </source>
</evidence>
<keyword evidence="13" id="KW-1185">Reference proteome</keyword>
<dbReference type="SUPFAM" id="SSF103054">
    <property type="entry name" value="General secretion pathway protein M, EpsM"/>
    <property type="match status" value="1"/>
</dbReference>
<proteinExistence type="inferred from homology"/>
<dbReference type="EMBL" id="BQKM01000013">
    <property type="protein sequence ID" value="GJN54748.1"/>
    <property type="molecule type" value="Genomic_DNA"/>
</dbReference>